<dbReference type="Proteomes" id="UP001597131">
    <property type="component" value="Unassembled WGS sequence"/>
</dbReference>
<feature type="compositionally biased region" description="Basic and acidic residues" evidence="1">
    <location>
        <begin position="38"/>
        <end position="51"/>
    </location>
</feature>
<gene>
    <name evidence="2" type="ORF">ACFQ3Q_07740</name>
</gene>
<protein>
    <submittedName>
        <fullName evidence="2">Uncharacterized protein</fullName>
    </submittedName>
</protein>
<dbReference type="EMBL" id="JBHTLI010000001">
    <property type="protein sequence ID" value="MFD1095634.1"/>
    <property type="molecule type" value="Genomic_DNA"/>
</dbReference>
<evidence type="ECO:0000256" key="1">
    <source>
        <dbReference type="SAM" id="MobiDB-lite"/>
    </source>
</evidence>
<organism evidence="2 3">
    <name type="scientific">Salegentibacter chungangensis</name>
    <dbReference type="NCBI Taxonomy" id="1335724"/>
    <lineage>
        <taxon>Bacteria</taxon>
        <taxon>Pseudomonadati</taxon>
        <taxon>Bacteroidota</taxon>
        <taxon>Flavobacteriia</taxon>
        <taxon>Flavobacteriales</taxon>
        <taxon>Flavobacteriaceae</taxon>
        <taxon>Salegentibacter</taxon>
    </lineage>
</organism>
<feature type="region of interest" description="Disordered" evidence="1">
    <location>
        <begin position="20"/>
        <end position="51"/>
    </location>
</feature>
<evidence type="ECO:0000313" key="2">
    <source>
        <dbReference type="EMBL" id="MFD1095634.1"/>
    </source>
</evidence>
<proteinExistence type="predicted"/>
<sequence>MNTLINLILGLLMSAMADHPAEVKSETPPETNKTSVEVQKEPAEKTDTYEC</sequence>
<reference evidence="3" key="1">
    <citation type="journal article" date="2019" name="Int. J. Syst. Evol. Microbiol.">
        <title>The Global Catalogue of Microorganisms (GCM) 10K type strain sequencing project: providing services to taxonomists for standard genome sequencing and annotation.</title>
        <authorList>
            <consortium name="The Broad Institute Genomics Platform"/>
            <consortium name="The Broad Institute Genome Sequencing Center for Infectious Disease"/>
            <person name="Wu L."/>
            <person name="Ma J."/>
        </authorList>
    </citation>
    <scope>NUCLEOTIDE SEQUENCE [LARGE SCALE GENOMIC DNA]</scope>
    <source>
        <strain evidence="3">CCUG 64793</strain>
    </source>
</reference>
<accession>A0ABW3NTP4</accession>
<keyword evidence="3" id="KW-1185">Reference proteome</keyword>
<name>A0ABW3NTP4_9FLAO</name>
<comment type="caution">
    <text evidence="2">The sequence shown here is derived from an EMBL/GenBank/DDBJ whole genome shotgun (WGS) entry which is preliminary data.</text>
</comment>
<feature type="compositionally biased region" description="Polar residues" evidence="1">
    <location>
        <begin position="28"/>
        <end position="37"/>
    </location>
</feature>
<evidence type="ECO:0000313" key="3">
    <source>
        <dbReference type="Proteomes" id="UP001597131"/>
    </source>
</evidence>
<dbReference type="RefSeq" id="WP_380744534.1">
    <property type="nucleotide sequence ID" value="NZ_JBHTLI010000001.1"/>
</dbReference>